<dbReference type="GO" id="GO:0003723">
    <property type="term" value="F:RNA binding"/>
    <property type="evidence" value="ECO:0007669"/>
    <property type="project" value="TreeGrafter"/>
</dbReference>
<evidence type="ECO:0000313" key="3">
    <source>
        <dbReference type="Proteomes" id="UP000813824"/>
    </source>
</evidence>
<proteinExistence type="predicted"/>
<reference evidence="2" key="1">
    <citation type="journal article" date="2021" name="New Phytol.">
        <title>Evolutionary innovations through gain and loss of genes in the ectomycorrhizal Boletales.</title>
        <authorList>
            <person name="Wu G."/>
            <person name="Miyauchi S."/>
            <person name="Morin E."/>
            <person name="Kuo A."/>
            <person name="Drula E."/>
            <person name="Varga T."/>
            <person name="Kohler A."/>
            <person name="Feng B."/>
            <person name="Cao Y."/>
            <person name="Lipzen A."/>
            <person name="Daum C."/>
            <person name="Hundley H."/>
            <person name="Pangilinan J."/>
            <person name="Johnson J."/>
            <person name="Barry K."/>
            <person name="LaButti K."/>
            <person name="Ng V."/>
            <person name="Ahrendt S."/>
            <person name="Min B."/>
            <person name="Choi I.G."/>
            <person name="Park H."/>
            <person name="Plett J.M."/>
            <person name="Magnuson J."/>
            <person name="Spatafora J.W."/>
            <person name="Nagy L.G."/>
            <person name="Henrissat B."/>
            <person name="Grigoriev I.V."/>
            <person name="Yang Z.L."/>
            <person name="Xu J."/>
            <person name="Martin F.M."/>
        </authorList>
    </citation>
    <scope>NUCLEOTIDE SEQUENCE</scope>
    <source>
        <strain evidence="2">KKN 215</strain>
    </source>
</reference>
<dbReference type="GO" id="GO:0030490">
    <property type="term" value="P:maturation of SSU-rRNA"/>
    <property type="evidence" value="ECO:0007669"/>
    <property type="project" value="InterPro"/>
</dbReference>
<gene>
    <name evidence="2" type="ORF">BXZ70DRAFT_331420</name>
</gene>
<accession>A0A8K0UL20</accession>
<evidence type="ECO:0000313" key="2">
    <source>
        <dbReference type="EMBL" id="KAH8096702.1"/>
    </source>
</evidence>
<dbReference type="PANTHER" id="PTHR15633:SF2">
    <property type="entry name" value="NUCLEOLAR PROTEIN 11"/>
    <property type="match status" value="1"/>
</dbReference>
<keyword evidence="3" id="KW-1185">Reference proteome</keyword>
<feature type="region of interest" description="Disordered" evidence="1">
    <location>
        <begin position="15"/>
        <end position="35"/>
    </location>
</feature>
<dbReference type="AlphaFoldDB" id="A0A8K0UL20"/>
<dbReference type="PANTHER" id="PTHR15633">
    <property type="entry name" value="NUCLEOLAR PROTEIN 11"/>
    <property type="match status" value="1"/>
</dbReference>
<sequence>MANIGDPFLLSSYAQPKSSSRAGPSGLPNVFASNQHASTSSSEGYATVAAQGDGVHILDLSTLHPVISYTLGPQVRFSCPPVTHTAPAGSSRICTTYAVIESAQDIPPDAKSRIVWRWKEDPAGNVTAAEANKRRTSAIAPHKVSRMYVPDELPEHVILVGPGSEVTVMDESLSTKSTRLPEDTETLLGCSVLPRRTTSFVLPSTEGSVIVTVGRRARDKSVLARILAVDAQGGSVVLGECPIVLEPSENIPGVTCSNTGYLSVLSSSGSWHSFELRHSDDETVTASKSTSTNLAAFSFVPAPPSTDSPTTQREVSIASVGSSHVLLCGFESGTNNDITILLWDLRYSVVLASQSYPIPATLGRSKKNPVEVTIVANPSRLSQALLVLSPRSTQPHPANGSSESRPDPNARSTILVVPLTVPATSKISNAIGRAAASKRWVSPLPSSSDVTPDAHDGARAKLLRTMKSSIDQKRAELADEAFFNWVKQEEARLPKSAPANEVQFGYKFVQDLLEILFKQLKAAADTMVYSPKVVRYLVERKVVSSGMVEGGLLPALRARNDWESMLLSLKNVIDIPETHLTTFLHDVIVSKSKAQDGDDSMQVDSSSAVTSLPNLQDLLALCVTYPTSAPAMRVAIRKHLREADELVTILKVLVKWTEMWCEEESKFLPAETKKDEHGVLVPLIEEKGNGNIPPLDKVLTFVQILLDSSFLTFLSHAPSHALIRRFMSLLQPELALNDEIEQLKGPLQPFVRAQAKAVSDAVNGPQKIDPKVDWRQRKKAMHEQASMNIGLYQVEELVL</sequence>
<dbReference type="InterPro" id="IPR042859">
    <property type="entry name" value="NOL11"/>
</dbReference>
<dbReference type="Proteomes" id="UP000813824">
    <property type="component" value="Unassembled WGS sequence"/>
</dbReference>
<feature type="compositionally biased region" description="Polar residues" evidence="1">
    <location>
        <begin position="391"/>
        <end position="403"/>
    </location>
</feature>
<dbReference type="GO" id="GO:0005730">
    <property type="term" value="C:nucleolus"/>
    <property type="evidence" value="ECO:0007669"/>
    <property type="project" value="TreeGrafter"/>
</dbReference>
<comment type="caution">
    <text evidence="2">The sequence shown here is derived from an EMBL/GenBank/DDBJ whole genome shotgun (WGS) entry which is preliminary data.</text>
</comment>
<name>A0A8K0UL20_9AGAR</name>
<evidence type="ECO:0000256" key="1">
    <source>
        <dbReference type="SAM" id="MobiDB-lite"/>
    </source>
</evidence>
<organism evidence="2 3">
    <name type="scientific">Cristinia sonorae</name>
    <dbReference type="NCBI Taxonomy" id="1940300"/>
    <lineage>
        <taxon>Eukaryota</taxon>
        <taxon>Fungi</taxon>
        <taxon>Dikarya</taxon>
        <taxon>Basidiomycota</taxon>
        <taxon>Agaricomycotina</taxon>
        <taxon>Agaricomycetes</taxon>
        <taxon>Agaricomycetidae</taxon>
        <taxon>Agaricales</taxon>
        <taxon>Pleurotineae</taxon>
        <taxon>Stephanosporaceae</taxon>
        <taxon>Cristinia</taxon>
    </lineage>
</organism>
<dbReference type="EMBL" id="JAEVFJ010000023">
    <property type="protein sequence ID" value="KAH8096702.1"/>
    <property type="molecule type" value="Genomic_DNA"/>
</dbReference>
<feature type="region of interest" description="Disordered" evidence="1">
    <location>
        <begin position="391"/>
        <end position="410"/>
    </location>
</feature>
<dbReference type="OrthoDB" id="4349954at2759"/>
<protein>
    <submittedName>
        <fullName evidence="2">Uncharacterized protein</fullName>
    </submittedName>
</protein>